<organism evidence="1">
    <name type="scientific">Physcomitrium patens</name>
    <name type="common">Spreading-leaved earth moss</name>
    <name type="synonym">Physcomitrella patens</name>
    <dbReference type="NCBI Taxonomy" id="3218"/>
    <lineage>
        <taxon>Eukaryota</taxon>
        <taxon>Viridiplantae</taxon>
        <taxon>Streptophyta</taxon>
        <taxon>Embryophyta</taxon>
        <taxon>Bryophyta</taxon>
        <taxon>Bryophytina</taxon>
        <taxon>Bryopsida</taxon>
        <taxon>Funariidae</taxon>
        <taxon>Funariales</taxon>
        <taxon>Funariaceae</taxon>
        <taxon>Physcomitrium</taxon>
    </lineage>
</organism>
<protein>
    <submittedName>
        <fullName evidence="1 2">Uncharacterized protein</fullName>
    </submittedName>
</protein>
<reference evidence="1 3" key="2">
    <citation type="journal article" date="2018" name="Plant J.">
        <title>The Physcomitrella patens chromosome-scale assembly reveals moss genome structure and evolution.</title>
        <authorList>
            <person name="Lang D."/>
            <person name="Ullrich K.K."/>
            <person name="Murat F."/>
            <person name="Fuchs J."/>
            <person name="Jenkins J."/>
            <person name="Haas F.B."/>
            <person name="Piednoel M."/>
            <person name="Gundlach H."/>
            <person name="Van Bel M."/>
            <person name="Meyberg R."/>
            <person name="Vives C."/>
            <person name="Morata J."/>
            <person name="Symeonidi A."/>
            <person name="Hiss M."/>
            <person name="Muchero W."/>
            <person name="Kamisugi Y."/>
            <person name="Saleh O."/>
            <person name="Blanc G."/>
            <person name="Decker E.L."/>
            <person name="van Gessel N."/>
            <person name="Grimwood J."/>
            <person name="Hayes R.D."/>
            <person name="Graham S.W."/>
            <person name="Gunter L.E."/>
            <person name="McDaniel S.F."/>
            <person name="Hoernstein S.N.W."/>
            <person name="Larsson A."/>
            <person name="Li F.W."/>
            <person name="Perroud P.F."/>
            <person name="Phillips J."/>
            <person name="Ranjan P."/>
            <person name="Rokshar D.S."/>
            <person name="Rothfels C.J."/>
            <person name="Schneider L."/>
            <person name="Shu S."/>
            <person name="Stevenson D.W."/>
            <person name="Thummler F."/>
            <person name="Tillich M."/>
            <person name="Villarreal Aguilar J.C."/>
            <person name="Widiez T."/>
            <person name="Wong G.K."/>
            <person name="Wymore A."/>
            <person name="Zhang Y."/>
            <person name="Zimmer A.D."/>
            <person name="Quatrano R.S."/>
            <person name="Mayer K.F.X."/>
            <person name="Goodstein D."/>
            <person name="Casacuberta J.M."/>
            <person name="Vandepoele K."/>
            <person name="Reski R."/>
            <person name="Cuming A.C."/>
            <person name="Tuskan G.A."/>
            <person name="Maumus F."/>
            <person name="Salse J."/>
            <person name="Schmutz J."/>
            <person name="Rensing S.A."/>
        </authorList>
    </citation>
    <scope>NUCLEOTIDE SEQUENCE [LARGE SCALE GENOMIC DNA]</scope>
    <source>
        <strain evidence="2 3">cv. Gransden 2004</strain>
    </source>
</reference>
<evidence type="ECO:0000313" key="2">
    <source>
        <dbReference type="EnsemblPlants" id="Pp3c16_2530V3.1"/>
    </source>
</evidence>
<keyword evidence="3" id="KW-1185">Reference proteome</keyword>
<dbReference type="AlphaFoldDB" id="A0A2K1J6W5"/>
<reference evidence="2" key="3">
    <citation type="submission" date="2020-12" db="UniProtKB">
        <authorList>
            <consortium name="EnsemblPlants"/>
        </authorList>
    </citation>
    <scope>IDENTIFICATION</scope>
</reference>
<name>A0A2K1J6W5_PHYPA</name>
<sequence>MPTRVVILQRRELQQDKYLQDLVVKYGLGSKDKATRLLLDYVMASTNEATIFKVKRCRNCNS</sequence>
<evidence type="ECO:0000313" key="1">
    <source>
        <dbReference type="EMBL" id="PNR37267.1"/>
    </source>
</evidence>
<dbReference type="Gramene" id="Pp3c16_2530V3.1">
    <property type="protein sequence ID" value="Pp3c16_2530V3.1"/>
    <property type="gene ID" value="Pp3c16_2530"/>
</dbReference>
<accession>A0A2K1J6W5</accession>
<evidence type="ECO:0000313" key="3">
    <source>
        <dbReference type="Proteomes" id="UP000006727"/>
    </source>
</evidence>
<dbReference type="EnsemblPlants" id="Pp3c16_2530V3.1">
    <property type="protein sequence ID" value="Pp3c16_2530V3.1"/>
    <property type="gene ID" value="Pp3c16_2530"/>
</dbReference>
<dbReference type="EMBL" id="ABEU02000016">
    <property type="protein sequence ID" value="PNR37267.1"/>
    <property type="molecule type" value="Genomic_DNA"/>
</dbReference>
<dbReference type="Proteomes" id="UP000006727">
    <property type="component" value="Chromosome 16"/>
</dbReference>
<reference evidence="1 3" key="1">
    <citation type="journal article" date="2008" name="Science">
        <title>The Physcomitrella genome reveals evolutionary insights into the conquest of land by plants.</title>
        <authorList>
            <person name="Rensing S."/>
            <person name="Lang D."/>
            <person name="Zimmer A."/>
            <person name="Terry A."/>
            <person name="Salamov A."/>
            <person name="Shapiro H."/>
            <person name="Nishiyama T."/>
            <person name="Perroud P.-F."/>
            <person name="Lindquist E."/>
            <person name="Kamisugi Y."/>
            <person name="Tanahashi T."/>
            <person name="Sakakibara K."/>
            <person name="Fujita T."/>
            <person name="Oishi K."/>
            <person name="Shin-I T."/>
            <person name="Kuroki Y."/>
            <person name="Toyoda A."/>
            <person name="Suzuki Y."/>
            <person name="Hashimoto A."/>
            <person name="Yamaguchi K."/>
            <person name="Sugano A."/>
            <person name="Kohara Y."/>
            <person name="Fujiyama A."/>
            <person name="Anterola A."/>
            <person name="Aoki S."/>
            <person name="Ashton N."/>
            <person name="Barbazuk W.B."/>
            <person name="Barker E."/>
            <person name="Bennetzen J."/>
            <person name="Bezanilla M."/>
            <person name="Blankenship R."/>
            <person name="Cho S.H."/>
            <person name="Dutcher S."/>
            <person name="Estelle M."/>
            <person name="Fawcett J.A."/>
            <person name="Gundlach H."/>
            <person name="Hanada K."/>
            <person name="Heyl A."/>
            <person name="Hicks K.A."/>
            <person name="Hugh J."/>
            <person name="Lohr M."/>
            <person name="Mayer K."/>
            <person name="Melkozernov A."/>
            <person name="Murata T."/>
            <person name="Nelson D."/>
            <person name="Pils B."/>
            <person name="Prigge M."/>
            <person name="Reiss B."/>
            <person name="Renner T."/>
            <person name="Rombauts S."/>
            <person name="Rushton P."/>
            <person name="Sanderfoot A."/>
            <person name="Schween G."/>
            <person name="Shiu S.-H."/>
            <person name="Stueber K."/>
            <person name="Theodoulou F.L."/>
            <person name="Tu H."/>
            <person name="Van de Peer Y."/>
            <person name="Verrier P.J."/>
            <person name="Waters E."/>
            <person name="Wood A."/>
            <person name="Yang L."/>
            <person name="Cove D."/>
            <person name="Cuming A."/>
            <person name="Hasebe M."/>
            <person name="Lucas S."/>
            <person name="Mishler D.B."/>
            <person name="Reski R."/>
            <person name="Grigoriev I."/>
            <person name="Quatrano R.S."/>
            <person name="Boore J.L."/>
        </authorList>
    </citation>
    <scope>NUCLEOTIDE SEQUENCE [LARGE SCALE GENOMIC DNA]</scope>
    <source>
        <strain evidence="2 3">cv. Gransden 2004</strain>
    </source>
</reference>
<gene>
    <name evidence="1" type="ORF">PHYPA_020375</name>
</gene>
<proteinExistence type="predicted"/>
<dbReference type="InParanoid" id="A0A2K1J6W5"/>
<dbReference type="PaxDb" id="3218-PP1S242_43V6.1"/>